<evidence type="ECO:0000256" key="11">
    <source>
        <dbReference type="PIRSR" id="PIRSR001191-2"/>
    </source>
</evidence>
<feature type="binding site" evidence="11">
    <location>
        <position position="266"/>
    </location>
    <ligand>
        <name>Zn(2+)</name>
        <dbReference type="ChEBI" id="CHEBI:29105"/>
        <label>2</label>
        <note>catalytic</note>
    </ligand>
</feature>
<keyword evidence="4 16" id="KW-0732">Signal</keyword>
<evidence type="ECO:0000256" key="16">
    <source>
        <dbReference type="SAM" id="SignalP"/>
    </source>
</evidence>
<feature type="binding site" evidence="12">
    <location>
        <position position="238"/>
    </location>
    <ligand>
        <name>Ca(2+)</name>
        <dbReference type="ChEBI" id="CHEBI:29108"/>
        <label>3</label>
    </ligand>
</feature>
<feature type="binding site" evidence="12">
    <location>
        <position position="235"/>
    </location>
    <ligand>
        <name>Ca(2+)</name>
        <dbReference type="ChEBI" id="CHEBI:29108"/>
        <label>3</label>
    </ligand>
</feature>
<reference evidence="18" key="1">
    <citation type="submission" date="2022-11" db="UniProtKB">
        <authorList>
            <consortium name="EnsemblMetazoa"/>
        </authorList>
    </citation>
    <scope>IDENTIFICATION</scope>
</reference>
<dbReference type="PROSITE" id="PS00546">
    <property type="entry name" value="CYSTEINE_SWITCH"/>
    <property type="match status" value="1"/>
</dbReference>
<dbReference type="SUPFAM" id="SSF47090">
    <property type="entry name" value="PGBD-like"/>
    <property type="match status" value="1"/>
</dbReference>
<feature type="binding site" evidence="12">
    <location>
        <position position="238"/>
    </location>
    <ligand>
        <name>Ca(2+)</name>
        <dbReference type="ChEBI" id="CHEBI:29108"/>
        <label>1</label>
    </ligand>
</feature>
<accession>A0A914AT24</accession>
<dbReference type="OrthoDB" id="406838at2759"/>
<feature type="binding site" description="in inhibited form" evidence="12">
    <location>
        <position position="97"/>
    </location>
    <ligand>
        <name>Zn(2+)</name>
        <dbReference type="ChEBI" id="CHEBI:29105"/>
        <label>2</label>
        <note>catalytic</note>
    </ligand>
</feature>
<dbReference type="CDD" id="cd00094">
    <property type="entry name" value="HX"/>
    <property type="match status" value="1"/>
</dbReference>
<dbReference type="GeneID" id="119736948"/>
<dbReference type="PIRSF" id="PIRSF001191">
    <property type="entry name" value="Peptidase_M10A_matrix"/>
    <property type="match status" value="1"/>
</dbReference>
<feature type="binding site" evidence="11">
    <location>
        <position position="260"/>
    </location>
    <ligand>
        <name>Zn(2+)</name>
        <dbReference type="ChEBI" id="CHEBI:29105"/>
        <label>2</label>
        <note>catalytic</note>
    </ligand>
</feature>
<sequence length="531" mass="60034">MGHLFVLCLLLLGGVSDARRQRHEERREFTGDDMRGIMKYLKKYGYMATNLDFGRPIASIDDPRLTTALRRMQGFFHLPATGELGRQTVEMMRQPRCGCPDVMDGGVGGDGADVVMINRESPQDYNIAGRRFRWTQTDLSFRYVNYPSGPHSLQPDEVRRIVRRAFNLWSNVTPLTFREVNDPSQGVDIRIKFGRGHHHPEEPGTTAFDGRGGELAHAFAPYSFWGELEGDIHFDDDEMFTADGIEGYALLLVAAHEIGHSLGLAHSDDPDSLMWPNYMYVPVNGYRLPPDDVRGIQKIYGSRPRARPTPESDGAMIVPPTPRTGDEKKRTPDAVSAMCQEPFTALLKKDDKLFAFRDNMVWRIRVRDRRLLSPPSGEPAKRFWKGIPDRITAAYQRQDGNVVFFKGTKYYVYKGKRRANRPMRIRTMEIRRPPMAALRASTDKVYLLRGNEVWLYDESAGSVDAGYPRNVGAVWADLPAGVTGGEMLDDGNALFLKGNRYFEVDMNNRVTSPRGSQSRLFSVDFLGCPAP</sequence>
<feature type="binding site" evidence="12">
    <location>
        <position position="209"/>
    </location>
    <ligand>
        <name>Ca(2+)</name>
        <dbReference type="ChEBI" id="CHEBI:29108"/>
        <label>3</label>
    </ligand>
</feature>
<dbReference type="SUPFAM" id="SSF50923">
    <property type="entry name" value="Hemopexin-like domain"/>
    <property type="match status" value="1"/>
</dbReference>
<evidence type="ECO:0000256" key="15">
    <source>
        <dbReference type="SAM" id="MobiDB-lite"/>
    </source>
</evidence>
<dbReference type="InterPro" id="IPR024079">
    <property type="entry name" value="MetalloPept_cat_dom_sf"/>
</dbReference>
<feature type="binding site" evidence="12">
    <location>
        <position position="217"/>
    </location>
    <ligand>
        <name>Zn(2+)</name>
        <dbReference type="ChEBI" id="CHEBI:29105"/>
        <label>1</label>
    </ligand>
</feature>
<dbReference type="InterPro" id="IPR006026">
    <property type="entry name" value="Peptidase_Metallo"/>
</dbReference>
<keyword evidence="7 11" id="KW-0862">Zinc</keyword>
<keyword evidence="19" id="KW-1185">Reference proteome</keyword>
<keyword evidence="6" id="KW-0378">Hydrolase</keyword>
<feature type="short sequence motif" description="Cysteine switch" evidence="13">
    <location>
        <begin position="95"/>
        <end position="102"/>
    </location>
</feature>
<feature type="signal peptide" evidence="16">
    <location>
        <begin position="1"/>
        <end position="18"/>
    </location>
</feature>
<comment type="similarity">
    <text evidence="1">Belongs to the peptidase M10A family.</text>
</comment>
<evidence type="ECO:0000256" key="10">
    <source>
        <dbReference type="PIRSR" id="PIRSR001191-1"/>
    </source>
</evidence>
<dbReference type="PRINTS" id="PR00138">
    <property type="entry name" value="MATRIXIN"/>
</dbReference>
<dbReference type="GO" id="GO:0006508">
    <property type="term" value="P:proteolysis"/>
    <property type="evidence" value="ECO:0007669"/>
    <property type="project" value="UniProtKB-KW"/>
</dbReference>
<proteinExistence type="inferred from homology"/>
<evidence type="ECO:0000256" key="1">
    <source>
        <dbReference type="ARBA" id="ARBA00010370"/>
    </source>
</evidence>
<dbReference type="CDD" id="cd04278">
    <property type="entry name" value="ZnMc_MMP"/>
    <property type="match status" value="1"/>
</dbReference>
<evidence type="ECO:0000256" key="2">
    <source>
        <dbReference type="ARBA" id="ARBA00022670"/>
    </source>
</evidence>
<feature type="binding site" evidence="12">
    <location>
        <position position="198"/>
    </location>
    <ligand>
        <name>Zn(2+)</name>
        <dbReference type="ChEBI" id="CHEBI:29105"/>
        <label>1</label>
    </ligand>
</feature>
<evidence type="ECO:0000313" key="19">
    <source>
        <dbReference type="Proteomes" id="UP000887568"/>
    </source>
</evidence>
<dbReference type="Pfam" id="PF00413">
    <property type="entry name" value="Peptidase_M10"/>
    <property type="match status" value="1"/>
</dbReference>
<feature type="binding site" evidence="12">
    <location>
        <position position="236"/>
    </location>
    <ligand>
        <name>Ca(2+)</name>
        <dbReference type="ChEBI" id="CHEBI:29108"/>
        <label>1</label>
    </ligand>
</feature>
<dbReference type="Gene3D" id="3.40.390.10">
    <property type="entry name" value="Collagenase (Catalytic Domain)"/>
    <property type="match status" value="1"/>
</dbReference>
<feature type="binding site" evidence="12">
    <location>
        <position position="233"/>
    </location>
    <ligand>
        <name>Zn(2+)</name>
        <dbReference type="ChEBI" id="CHEBI:29105"/>
        <label>1</label>
    </ligand>
</feature>
<keyword evidence="2" id="KW-0645">Protease</keyword>
<dbReference type="SUPFAM" id="SSF55486">
    <property type="entry name" value="Metalloproteases ('zincins'), catalytic domain"/>
    <property type="match status" value="1"/>
</dbReference>
<dbReference type="InterPro" id="IPR036375">
    <property type="entry name" value="Hemopexin-like_dom_sf"/>
</dbReference>
<evidence type="ECO:0000256" key="14">
    <source>
        <dbReference type="PROSITE-ProRule" id="PRU01011"/>
    </source>
</evidence>
<dbReference type="GO" id="GO:0008270">
    <property type="term" value="F:zinc ion binding"/>
    <property type="evidence" value="ECO:0007669"/>
    <property type="project" value="InterPro"/>
</dbReference>
<dbReference type="InterPro" id="IPR036365">
    <property type="entry name" value="PGBD-like_sf"/>
</dbReference>
<dbReference type="GO" id="GO:0004222">
    <property type="term" value="F:metalloendopeptidase activity"/>
    <property type="evidence" value="ECO:0007669"/>
    <property type="project" value="InterPro"/>
</dbReference>
<evidence type="ECO:0000256" key="12">
    <source>
        <dbReference type="PIRSR" id="PIRSR621190-2"/>
    </source>
</evidence>
<dbReference type="GO" id="GO:0030574">
    <property type="term" value="P:collagen catabolic process"/>
    <property type="evidence" value="ECO:0007669"/>
    <property type="project" value="TreeGrafter"/>
</dbReference>
<evidence type="ECO:0000256" key="13">
    <source>
        <dbReference type="PIRSR" id="PIRSR621190-5"/>
    </source>
</evidence>
<organism evidence="18 19">
    <name type="scientific">Patiria miniata</name>
    <name type="common">Bat star</name>
    <name type="synonym">Asterina miniata</name>
    <dbReference type="NCBI Taxonomy" id="46514"/>
    <lineage>
        <taxon>Eukaryota</taxon>
        <taxon>Metazoa</taxon>
        <taxon>Echinodermata</taxon>
        <taxon>Eleutherozoa</taxon>
        <taxon>Asterozoa</taxon>
        <taxon>Asteroidea</taxon>
        <taxon>Valvatacea</taxon>
        <taxon>Valvatida</taxon>
        <taxon>Asterinidae</taxon>
        <taxon>Patiria</taxon>
    </lineage>
</organism>
<keyword evidence="5" id="KW-0677">Repeat</keyword>
<keyword evidence="8" id="KW-0482">Metalloprotease</keyword>
<dbReference type="GO" id="GO:0031012">
    <property type="term" value="C:extracellular matrix"/>
    <property type="evidence" value="ECO:0007669"/>
    <property type="project" value="InterPro"/>
</dbReference>
<evidence type="ECO:0000256" key="6">
    <source>
        <dbReference type="ARBA" id="ARBA00022801"/>
    </source>
</evidence>
<dbReference type="SMART" id="SM00235">
    <property type="entry name" value="ZnMc"/>
    <property type="match status" value="1"/>
</dbReference>
<dbReference type="Gene3D" id="2.110.10.10">
    <property type="entry name" value="Hemopexin-like domain"/>
    <property type="match status" value="1"/>
</dbReference>
<feature type="binding site" evidence="12">
    <location>
        <position position="231"/>
    </location>
    <ligand>
        <name>Ca(2+)</name>
        <dbReference type="ChEBI" id="CHEBI:29108"/>
        <label>2</label>
    </ligand>
</feature>
<keyword evidence="12" id="KW-0106">Calcium</keyword>
<dbReference type="GO" id="GO:0005615">
    <property type="term" value="C:extracellular space"/>
    <property type="evidence" value="ECO:0007669"/>
    <property type="project" value="TreeGrafter"/>
</dbReference>
<dbReference type="SMART" id="SM00120">
    <property type="entry name" value="HX"/>
    <property type="match status" value="4"/>
</dbReference>
<protein>
    <recommendedName>
        <fullName evidence="17">Peptidase metallopeptidase domain-containing protein</fullName>
    </recommendedName>
</protein>
<dbReference type="InterPro" id="IPR018487">
    <property type="entry name" value="Hemopexin-like_repeat"/>
</dbReference>
<evidence type="ECO:0000259" key="17">
    <source>
        <dbReference type="SMART" id="SM00235"/>
    </source>
</evidence>
<name>A0A914AT24_PATMI</name>
<keyword evidence="3 11" id="KW-0479">Metal-binding</keyword>
<feature type="binding site" evidence="12">
    <location>
        <position position="436"/>
    </location>
    <ligand>
        <name>Ca(2+)</name>
        <dbReference type="ChEBI" id="CHEBI:29108"/>
        <label>5</label>
    </ligand>
</feature>
<evidence type="ECO:0000256" key="5">
    <source>
        <dbReference type="ARBA" id="ARBA00022737"/>
    </source>
</evidence>
<feature type="repeat" description="Hemopexin" evidence="14">
    <location>
        <begin position="388"/>
        <end position="435"/>
    </location>
</feature>
<dbReference type="InterPro" id="IPR002477">
    <property type="entry name" value="Peptidoglycan-bd-like"/>
</dbReference>
<dbReference type="InterPro" id="IPR001818">
    <property type="entry name" value="Pept_M10_metallopeptidase"/>
</dbReference>
<dbReference type="PANTHER" id="PTHR10201">
    <property type="entry name" value="MATRIX METALLOPROTEINASE"/>
    <property type="match status" value="1"/>
</dbReference>
<feature type="active site" evidence="10">
    <location>
        <position position="257"/>
    </location>
</feature>
<dbReference type="Proteomes" id="UP000887568">
    <property type="component" value="Unplaced"/>
</dbReference>
<evidence type="ECO:0000256" key="4">
    <source>
        <dbReference type="ARBA" id="ARBA00022729"/>
    </source>
</evidence>
<feature type="domain" description="Peptidase metallopeptidase" evidence="17">
    <location>
        <begin position="130"/>
        <end position="302"/>
    </location>
</feature>
<comment type="cofactor">
    <cofactor evidence="12">
        <name>Zn(2+)</name>
        <dbReference type="ChEBI" id="CHEBI:29105"/>
    </cofactor>
    <text evidence="12">Binds 2 Zn(2+) ions per subunit.</text>
</comment>
<dbReference type="PROSITE" id="PS51642">
    <property type="entry name" value="HEMOPEXIN_2"/>
    <property type="match status" value="1"/>
</dbReference>
<dbReference type="Pfam" id="PF01471">
    <property type="entry name" value="PG_binding_1"/>
    <property type="match status" value="1"/>
</dbReference>
<evidence type="ECO:0000256" key="3">
    <source>
        <dbReference type="ARBA" id="ARBA00022723"/>
    </source>
</evidence>
<evidence type="ECO:0000256" key="8">
    <source>
        <dbReference type="ARBA" id="ARBA00023049"/>
    </source>
</evidence>
<feature type="binding site" evidence="12">
    <location>
        <position position="210"/>
    </location>
    <ligand>
        <name>Ca(2+)</name>
        <dbReference type="ChEBI" id="CHEBI:29108"/>
        <label>3</label>
    </ligand>
</feature>
<dbReference type="OMA" id="NMVWRIR"/>
<evidence type="ECO:0000313" key="18">
    <source>
        <dbReference type="EnsemblMetazoa" id="XP_038066917.1"/>
    </source>
</evidence>
<dbReference type="Pfam" id="PF00045">
    <property type="entry name" value="Hemopexin"/>
    <property type="match status" value="2"/>
</dbReference>
<comment type="cofactor">
    <cofactor evidence="12">
        <name>Ca(2+)</name>
        <dbReference type="ChEBI" id="CHEBI:29108"/>
    </cofactor>
    <text evidence="12">Can bind about 5 Ca(2+) ions per subunit.</text>
</comment>
<dbReference type="AlphaFoldDB" id="A0A914AT24"/>
<feature type="binding site" evidence="12">
    <location>
        <position position="188"/>
    </location>
    <ligand>
        <name>Ca(2+)</name>
        <dbReference type="ChEBI" id="CHEBI:29108"/>
        <label>2</label>
    </ligand>
</feature>
<feature type="binding site" evidence="12">
    <location>
        <position position="394"/>
    </location>
    <ligand>
        <name>Ca(2+)</name>
        <dbReference type="ChEBI" id="CHEBI:29108"/>
        <label>5</label>
    </ligand>
</feature>
<dbReference type="EnsemblMetazoa" id="XM_038210989.1">
    <property type="protein sequence ID" value="XP_038066917.1"/>
    <property type="gene ID" value="LOC119736948"/>
</dbReference>
<feature type="chain" id="PRO_5038031678" description="Peptidase metallopeptidase domain-containing protein" evidence="16">
    <location>
        <begin position="19"/>
        <end position="531"/>
    </location>
</feature>
<evidence type="ECO:0000256" key="9">
    <source>
        <dbReference type="ARBA" id="ARBA00023145"/>
    </source>
</evidence>
<dbReference type="InterPro" id="IPR000585">
    <property type="entry name" value="Hemopexin-like_dom"/>
</dbReference>
<feature type="region of interest" description="Disordered" evidence="15">
    <location>
        <begin position="302"/>
        <end position="330"/>
    </location>
</feature>
<dbReference type="GO" id="GO:0030198">
    <property type="term" value="P:extracellular matrix organization"/>
    <property type="evidence" value="ECO:0007669"/>
    <property type="project" value="TreeGrafter"/>
</dbReference>
<evidence type="ECO:0000256" key="7">
    <source>
        <dbReference type="ARBA" id="ARBA00022833"/>
    </source>
</evidence>
<dbReference type="InterPro" id="IPR021190">
    <property type="entry name" value="Pept_M10A"/>
</dbReference>
<dbReference type="InterPro" id="IPR033739">
    <property type="entry name" value="M10A_MMP"/>
</dbReference>
<dbReference type="InterPro" id="IPR021158">
    <property type="entry name" value="Pept_M10A_Zn_BS"/>
</dbReference>
<feature type="binding site" evidence="11">
    <location>
        <position position="256"/>
    </location>
    <ligand>
        <name>Zn(2+)</name>
        <dbReference type="ChEBI" id="CHEBI:29105"/>
        <label>2</label>
        <note>catalytic</note>
    </ligand>
</feature>
<keyword evidence="9" id="KW-0865">Zymogen</keyword>
<feature type="binding site" evidence="12">
    <location>
        <position position="274"/>
    </location>
    <ligand>
        <name>Zn(2+)</name>
        <dbReference type="ChEBI" id="CHEBI:29105"/>
        <label>2</label>
        <note>catalytic</note>
    </ligand>
</feature>
<dbReference type="RefSeq" id="XP_038066917.1">
    <property type="nucleotide sequence ID" value="XM_038210989.1"/>
</dbReference>
<dbReference type="PANTHER" id="PTHR10201:SF331">
    <property type="entry name" value="MATRIX METALLOPROTEINASE-14-LIKE ISOFORM X1"/>
    <property type="match status" value="1"/>
</dbReference>